<feature type="domain" description="Bacterial Ig-like" evidence="3">
    <location>
        <begin position="238"/>
        <end position="313"/>
    </location>
</feature>
<reference evidence="4 5" key="1">
    <citation type="submission" date="2014-07" db="EMBL/GenBank/DDBJ databases">
        <title>Draft Genome Sequence of Gephyronic Acid Producer, Cystobacter violaceus Strain Cb vi76.</title>
        <authorList>
            <person name="Stevens D.C."/>
            <person name="Young J."/>
            <person name="Carmichael R."/>
            <person name="Tan J."/>
            <person name="Taylor R.E."/>
        </authorList>
    </citation>
    <scope>NUCLEOTIDE SEQUENCE [LARGE SCALE GENOMIC DNA]</scope>
    <source>
        <strain evidence="4 5">Cb vi76</strain>
    </source>
</reference>
<dbReference type="Gene3D" id="2.60.40.1800">
    <property type="match status" value="2"/>
</dbReference>
<keyword evidence="2" id="KW-0677">Repeat</keyword>
<dbReference type="Proteomes" id="UP000028547">
    <property type="component" value="Unassembled WGS sequence"/>
</dbReference>
<evidence type="ECO:0000259" key="3">
    <source>
        <dbReference type="Pfam" id="PF19077"/>
    </source>
</evidence>
<evidence type="ECO:0000313" key="4">
    <source>
        <dbReference type="EMBL" id="KFA89289.1"/>
    </source>
</evidence>
<feature type="non-terminal residue" evidence="4">
    <location>
        <position position="364"/>
    </location>
</feature>
<feature type="non-terminal residue" evidence="4">
    <location>
        <position position="1"/>
    </location>
</feature>
<organism evidence="4 5">
    <name type="scientific">Archangium violaceum Cb vi76</name>
    <dbReference type="NCBI Taxonomy" id="1406225"/>
    <lineage>
        <taxon>Bacteria</taxon>
        <taxon>Pseudomonadati</taxon>
        <taxon>Myxococcota</taxon>
        <taxon>Myxococcia</taxon>
        <taxon>Myxococcales</taxon>
        <taxon>Cystobacterineae</taxon>
        <taxon>Archangiaceae</taxon>
        <taxon>Archangium</taxon>
    </lineage>
</organism>
<dbReference type="Pfam" id="PF01344">
    <property type="entry name" value="Kelch_1"/>
    <property type="match status" value="1"/>
</dbReference>
<accession>A0A084SLF4</accession>
<dbReference type="PANTHER" id="PTHR46344">
    <property type="entry name" value="OS02G0202900 PROTEIN"/>
    <property type="match status" value="1"/>
</dbReference>
<gene>
    <name evidence="4" type="ORF">Q664_35815</name>
</gene>
<evidence type="ECO:0000256" key="2">
    <source>
        <dbReference type="ARBA" id="ARBA00022737"/>
    </source>
</evidence>
<dbReference type="AlphaFoldDB" id="A0A084SLF4"/>
<dbReference type="InterPro" id="IPR015915">
    <property type="entry name" value="Kelch-typ_b-propeller"/>
</dbReference>
<name>A0A084SLF4_9BACT</name>
<dbReference type="PANTHER" id="PTHR46344:SF27">
    <property type="entry name" value="KELCH REPEAT SUPERFAMILY PROTEIN"/>
    <property type="match status" value="1"/>
</dbReference>
<evidence type="ECO:0000313" key="5">
    <source>
        <dbReference type="Proteomes" id="UP000028547"/>
    </source>
</evidence>
<protein>
    <recommendedName>
        <fullName evidence="3">Bacterial Ig-like domain-containing protein</fullName>
    </recommendedName>
</protein>
<dbReference type="Gene3D" id="2.130.10.80">
    <property type="entry name" value="Galactose oxidase/kelch, beta-propeller"/>
    <property type="match status" value="2"/>
</dbReference>
<dbReference type="InterPro" id="IPR006652">
    <property type="entry name" value="Kelch_1"/>
</dbReference>
<dbReference type="NCBIfam" id="NF033510">
    <property type="entry name" value="Ca_tandemer"/>
    <property type="match status" value="1"/>
</dbReference>
<comment type="caution">
    <text evidence="4">The sequence shown here is derived from an EMBL/GenBank/DDBJ whole genome shotgun (WGS) entry which is preliminary data.</text>
</comment>
<evidence type="ECO:0000256" key="1">
    <source>
        <dbReference type="ARBA" id="ARBA00022441"/>
    </source>
</evidence>
<proteinExistence type="predicted"/>
<dbReference type="RefSeq" id="WP_043405778.1">
    <property type="nucleotide sequence ID" value="NZ_JPMI01000254.1"/>
</dbReference>
<dbReference type="SUPFAM" id="SSF117281">
    <property type="entry name" value="Kelch motif"/>
    <property type="match status" value="1"/>
</dbReference>
<dbReference type="Pfam" id="PF19077">
    <property type="entry name" value="Big_13"/>
    <property type="match status" value="1"/>
</dbReference>
<dbReference type="EMBL" id="JPMI01000254">
    <property type="protein sequence ID" value="KFA89289.1"/>
    <property type="molecule type" value="Genomic_DNA"/>
</dbReference>
<dbReference type="InterPro" id="IPR037293">
    <property type="entry name" value="Gal_Oxidase_central_sf"/>
</dbReference>
<sequence>DGRVLVTGGRSAAGGVLASAEVYDPVTGTWSATGSLAATRFTHTSTLLPSGKVLVVGNPASTEVYDPATGTWTTHGSLAKDWGRTDHTATLLPEGKVLIVGGHSVVGFMASVEVYEDTGAQQAWRPVVLSVSQAARTLDVTGTGFRGVSEAGGGGTAHSPSDVPVLTLQSVAQGTLLRVPFTRFSATAVRASLPPGLSGHYLVSVLPNAVAGGRVALIDTVAPLAPVVTAPVNGSLLTTRTPTFSGTAEAGSTVTLEVDDSSVGTATASASGAWSLTLSTPLSEGTHSARATATDVGGNDSVASSTVSFTVDTLPPAAPVVTAPANGSHVNTATPVLAGTAEAGTTVRVSINGAPAGTVVANAS</sequence>
<dbReference type="SMART" id="SM00612">
    <property type="entry name" value="Kelch"/>
    <property type="match status" value="2"/>
</dbReference>
<keyword evidence="1" id="KW-0880">Kelch repeat</keyword>
<dbReference type="InterPro" id="IPR044016">
    <property type="entry name" value="Big_13"/>
</dbReference>